<proteinExistence type="predicted"/>
<name>A0A849KCT9_9BURK</name>
<dbReference type="Proteomes" id="UP000552954">
    <property type="component" value="Unassembled WGS sequence"/>
</dbReference>
<evidence type="ECO:0000313" key="1">
    <source>
        <dbReference type="EMBL" id="NNU42561.1"/>
    </source>
</evidence>
<comment type="caution">
    <text evidence="1">The sequence shown here is derived from an EMBL/GenBank/DDBJ whole genome shotgun (WGS) entry which is preliminary data.</text>
</comment>
<protein>
    <submittedName>
        <fullName evidence="1">Uncharacterized protein</fullName>
    </submittedName>
</protein>
<dbReference type="EMBL" id="JABFCS010000001">
    <property type="protein sequence ID" value="NNU42561.1"/>
    <property type="molecule type" value="Genomic_DNA"/>
</dbReference>
<evidence type="ECO:0000313" key="2">
    <source>
        <dbReference type="Proteomes" id="UP000552954"/>
    </source>
</evidence>
<reference evidence="1 2" key="2">
    <citation type="submission" date="2020-06" db="EMBL/GenBank/DDBJ databases">
        <title>Ramlibacter rhizophilus sp. nov., isolated from rhizosphere soil of national flower Mugunghwa from South Korea.</title>
        <authorList>
            <person name="Zheng-Fei Y."/>
            <person name="Huan T."/>
        </authorList>
    </citation>
    <scope>NUCLEOTIDE SEQUENCE [LARGE SCALE GENOMIC DNA]</scope>
    <source>
        <strain evidence="1 2">B156</strain>
    </source>
</reference>
<keyword evidence="2" id="KW-1185">Reference proteome</keyword>
<accession>A0A849KCT9</accession>
<dbReference type="AlphaFoldDB" id="A0A849KCT9"/>
<dbReference type="RefSeq" id="WP_171556909.1">
    <property type="nucleotide sequence ID" value="NZ_JABFCS010000001.1"/>
</dbReference>
<organism evidence="1 2">
    <name type="scientific">Ramlibacter montanisoli</name>
    <dbReference type="NCBI Taxonomy" id="2732512"/>
    <lineage>
        <taxon>Bacteria</taxon>
        <taxon>Pseudomonadati</taxon>
        <taxon>Pseudomonadota</taxon>
        <taxon>Betaproteobacteria</taxon>
        <taxon>Burkholderiales</taxon>
        <taxon>Comamonadaceae</taxon>
        <taxon>Ramlibacter</taxon>
    </lineage>
</organism>
<gene>
    <name evidence="1" type="ORF">HK415_04380</name>
</gene>
<sequence length="66" mass="7543">MGQQWTDSFEEFPEENAANYVNGRFDPMAAQARRASQRKLAEVQARLQAEARTIAQRHRPQRAAGK</sequence>
<reference evidence="1 2" key="1">
    <citation type="submission" date="2020-05" db="EMBL/GenBank/DDBJ databases">
        <authorList>
            <person name="Khan S.A."/>
            <person name="Jeon C.O."/>
            <person name="Chun B.H."/>
        </authorList>
    </citation>
    <scope>NUCLEOTIDE SEQUENCE [LARGE SCALE GENOMIC DNA]</scope>
    <source>
        <strain evidence="1 2">B156</strain>
    </source>
</reference>